<dbReference type="Proteomes" id="UP000663505">
    <property type="component" value="Chromosome"/>
</dbReference>
<name>A0A9X7VVK9_9BACL</name>
<gene>
    <name evidence="2" type="ORF">JZ786_14110</name>
</gene>
<keyword evidence="1" id="KW-0812">Transmembrane</keyword>
<dbReference type="RefSeq" id="WP_206655054.1">
    <property type="nucleotide sequence ID" value="NZ_CP071182.1"/>
</dbReference>
<evidence type="ECO:0000313" key="3">
    <source>
        <dbReference type="Proteomes" id="UP000663505"/>
    </source>
</evidence>
<evidence type="ECO:0000256" key="1">
    <source>
        <dbReference type="SAM" id="Phobius"/>
    </source>
</evidence>
<sequence>MSRIRLVPMLLILIVSLAVFFAGWQVYKRYNLVDPLKTDLQTVSGVQNVDVIVGNPTVIRVKLGPVEDLQTTYDSIAEAITGSVNAGSSIVILDNKDKALQQAYENLNPIILEGVHKGNYQEMITSFEKAAAAQGIKAKVTMDAHNIYVQLQQGSHYLYDVWQYNTLQQGQGGAAS</sequence>
<organism evidence="2 3">
    <name type="scientific">Alicyclobacillus mengziensis</name>
    <dbReference type="NCBI Taxonomy" id="2931921"/>
    <lineage>
        <taxon>Bacteria</taxon>
        <taxon>Bacillati</taxon>
        <taxon>Bacillota</taxon>
        <taxon>Bacilli</taxon>
        <taxon>Bacillales</taxon>
        <taxon>Alicyclobacillaceae</taxon>
        <taxon>Alicyclobacillus</taxon>
    </lineage>
</organism>
<dbReference type="KEGG" id="afx:JZ786_14110"/>
<proteinExistence type="predicted"/>
<keyword evidence="1" id="KW-1133">Transmembrane helix</keyword>
<protein>
    <submittedName>
        <fullName evidence="2">Uncharacterized protein</fullName>
    </submittedName>
</protein>
<feature type="transmembrane region" description="Helical" evidence="1">
    <location>
        <begin position="6"/>
        <end position="27"/>
    </location>
</feature>
<accession>A0A9X7VVK9</accession>
<keyword evidence="1" id="KW-0472">Membrane</keyword>
<keyword evidence="3" id="KW-1185">Reference proteome</keyword>
<dbReference type="EMBL" id="CP071182">
    <property type="protein sequence ID" value="QSO45685.1"/>
    <property type="molecule type" value="Genomic_DNA"/>
</dbReference>
<evidence type="ECO:0000313" key="2">
    <source>
        <dbReference type="EMBL" id="QSO45685.1"/>
    </source>
</evidence>
<dbReference type="AlphaFoldDB" id="A0A9X7VVK9"/>
<reference evidence="2 3" key="1">
    <citation type="submission" date="2021-02" db="EMBL/GenBank/DDBJ databases">
        <title>Alicyclobacillus curvatus sp. nov. and Alicyclobacillus mengziensis sp. nov., two acidophilic bacteria isolated from acid mine drainage.</title>
        <authorList>
            <person name="Huang Y."/>
        </authorList>
    </citation>
    <scope>NUCLEOTIDE SEQUENCE [LARGE SCALE GENOMIC DNA]</scope>
    <source>
        <strain evidence="2 3">S30H14</strain>
    </source>
</reference>